<feature type="compositionally biased region" description="Low complexity" evidence="1">
    <location>
        <begin position="1"/>
        <end position="16"/>
    </location>
</feature>
<name>A0AAD8SPX4_LOLMU</name>
<dbReference type="AlphaFoldDB" id="A0AAD8SPX4"/>
<evidence type="ECO:0000256" key="1">
    <source>
        <dbReference type="SAM" id="MobiDB-lite"/>
    </source>
</evidence>
<protein>
    <submittedName>
        <fullName evidence="2">Uncharacterized protein</fullName>
    </submittedName>
</protein>
<reference evidence="2" key="1">
    <citation type="submission" date="2023-07" db="EMBL/GenBank/DDBJ databases">
        <title>A chromosome-level genome assembly of Lolium multiflorum.</title>
        <authorList>
            <person name="Chen Y."/>
            <person name="Copetti D."/>
            <person name="Kolliker R."/>
            <person name="Studer B."/>
        </authorList>
    </citation>
    <scope>NUCLEOTIDE SEQUENCE</scope>
    <source>
        <strain evidence="2">02402/16</strain>
        <tissue evidence="2">Leaf</tissue>
    </source>
</reference>
<feature type="compositionally biased region" description="Pro residues" evidence="1">
    <location>
        <begin position="17"/>
        <end position="29"/>
    </location>
</feature>
<evidence type="ECO:0000313" key="2">
    <source>
        <dbReference type="EMBL" id="KAK1661173.1"/>
    </source>
</evidence>
<dbReference type="Proteomes" id="UP001231189">
    <property type="component" value="Unassembled WGS sequence"/>
</dbReference>
<gene>
    <name evidence="2" type="ORF">QYE76_049332</name>
</gene>
<sequence length="106" mass="11374">MLLPSAAPATALASAPAPEPQPGHGPGPGPALAVVAEPLHRINQREKRISTAAFHGRTIMFILEKHFIEIPTTEPGARPLPAQPSKRVPEEVTEIPLWFPVDDPQV</sequence>
<evidence type="ECO:0000313" key="3">
    <source>
        <dbReference type="Proteomes" id="UP001231189"/>
    </source>
</evidence>
<keyword evidence="3" id="KW-1185">Reference proteome</keyword>
<organism evidence="2 3">
    <name type="scientific">Lolium multiflorum</name>
    <name type="common">Italian ryegrass</name>
    <name type="synonym">Lolium perenne subsp. multiflorum</name>
    <dbReference type="NCBI Taxonomy" id="4521"/>
    <lineage>
        <taxon>Eukaryota</taxon>
        <taxon>Viridiplantae</taxon>
        <taxon>Streptophyta</taxon>
        <taxon>Embryophyta</taxon>
        <taxon>Tracheophyta</taxon>
        <taxon>Spermatophyta</taxon>
        <taxon>Magnoliopsida</taxon>
        <taxon>Liliopsida</taxon>
        <taxon>Poales</taxon>
        <taxon>Poaceae</taxon>
        <taxon>BOP clade</taxon>
        <taxon>Pooideae</taxon>
        <taxon>Poodae</taxon>
        <taxon>Poeae</taxon>
        <taxon>Poeae Chloroplast Group 2 (Poeae type)</taxon>
        <taxon>Loliodinae</taxon>
        <taxon>Loliinae</taxon>
        <taxon>Lolium</taxon>
    </lineage>
</organism>
<dbReference type="EMBL" id="JAUUTY010000003">
    <property type="protein sequence ID" value="KAK1661173.1"/>
    <property type="molecule type" value="Genomic_DNA"/>
</dbReference>
<accession>A0AAD8SPX4</accession>
<feature type="region of interest" description="Disordered" evidence="1">
    <location>
        <begin position="1"/>
        <end position="32"/>
    </location>
</feature>
<comment type="caution">
    <text evidence="2">The sequence shown here is derived from an EMBL/GenBank/DDBJ whole genome shotgun (WGS) entry which is preliminary data.</text>
</comment>
<proteinExistence type="predicted"/>